<evidence type="ECO:0000313" key="2">
    <source>
        <dbReference type="EMBL" id="KAK1885116.1"/>
    </source>
</evidence>
<reference evidence="2" key="1">
    <citation type="submission" date="2023-04" db="EMBL/GenBank/DDBJ databases">
        <title>Chromosome-level genome of Chaenocephalus aceratus.</title>
        <authorList>
            <person name="Park H."/>
        </authorList>
    </citation>
    <scope>NUCLEOTIDE SEQUENCE</scope>
    <source>
        <strain evidence="2">DE</strain>
        <tissue evidence="2">Muscle</tissue>
    </source>
</reference>
<dbReference type="Proteomes" id="UP001228049">
    <property type="component" value="Unassembled WGS sequence"/>
</dbReference>
<dbReference type="EMBL" id="JASDAP010000021">
    <property type="protein sequence ID" value="KAK1885116.1"/>
    <property type="molecule type" value="Genomic_DNA"/>
</dbReference>
<keyword evidence="3" id="KW-1185">Reference proteome</keyword>
<proteinExistence type="predicted"/>
<organism evidence="2 3">
    <name type="scientific">Dissostichus eleginoides</name>
    <name type="common">Patagonian toothfish</name>
    <name type="synonym">Dissostichus amissus</name>
    <dbReference type="NCBI Taxonomy" id="100907"/>
    <lineage>
        <taxon>Eukaryota</taxon>
        <taxon>Metazoa</taxon>
        <taxon>Chordata</taxon>
        <taxon>Craniata</taxon>
        <taxon>Vertebrata</taxon>
        <taxon>Euteleostomi</taxon>
        <taxon>Actinopterygii</taxon>
        <taxon>Neopterygii</taxon>
        <taxon>Teleostei</taxon>
        <taxon>Neoteleostei</taxon>
        <taxon>Acanthomorphata</taxon>
        <taxon>Eupercaria</taxon>
        <taxon>Perciformes</taxon>
        <taxon>Notothenioidei</taxon>
        <taxon>Nototheniidae</taxon>
        <taxon>Dissostichus</taxon>
    </lineage>
</organism>
<feature type="compositionally biased region" description="Polar residues" evidence="1">
    <location>
        <begin position="67"/>
        <end position="77"/>
    </location>
</feature>
<evidence type="ECO:0000313" key="3">
    <source>
        <dbReference type="Proteomes" id="UP001228049"/>
    </source>
</evidence>
<comment type="caution">
    <text evidence="2">The sequence shown here is derived from an EMBL/GenBank/DDBJ whole genome shotgun (WGS) entry which is preliminary data.</text>
</comment>
<protein>
    <submittedName>
        <fullName evidence="2">Ribulose-phosphate 3-epimerase</fullName>
    </submittedName>
</protein>
<feature type="compositionally biased region" description="Polar residues" evidence="1">
    <location>
        <begin position="1"/>
        <end position="10"/>
    </location>
</feature>
<feature type="compositionally biased region" description="Low complexity" evidence="1">
    <location>
        <begin position="90"/>
        <end position="104"/>
    </location>
</feature>
<dbReference type="AlphaFoldDB" id="A0AAD9BK72"/>
<sequence length="104" mass="12110">MRVSLSQTLRPLQRPGRWRPSLRSDRRVTRSLRAVPCPRVQRTAALQRARRRDLKTQTALRPVSPLLDQSPQNWTTVRRSRRPPAVSGSQRPQRPQRQQTLDTA</sequence>
<evidence type="ECO:0000256" key="1">
    <source>
        <dbReference type="SAM" id="MobiDB-lite"/>
    </source>
</evidence>
<gene>
    <name evidence="2" type="ORF">KUDE01_031312</name>
</gene>
<accession>A0AAD9BK72</accession>
<name>A0AAD9BK72_DISEL</name>
<feature type="region of interest" description="Disordered" evidence="1">
    <location>
        <begin position="1"/>
        <end position="104"/>
    </location>
</feature>